<gene>
    <name evidence="1" type="ORF">Sango_2919300</name>
</gene>
<accession>A0AAE1T4Z8</accession>
<reference evidence="1" key="2">
    <citation type="journal article" date="2024" name="Plant">
        <title>Genomic evolution and insights into agronomic trait innovations of Sesamum species.</title>
        <authorList>
            <person name="Miao H."/>
            <person name="Wang L."/>
            <person name="Qu L."/>
            <person name="Liu H."/>
            <person name="Sun Y."/>
            <person name="Le M."/>
            <person name="Wang Q."/>
            <person name="Wei S."/>
            <person name="Zheng Y."/>
            <person name="Lin W."/>
            <person name="Duan Y."/>
            <person name="Cao H."/>
            <person name="Xiong S."/>
            <person name="Wang X."/>
            <person name="Wei L."/>
            <person name="Li C."/>
            <person name="Ma Q."/>
            <person name="Ju M."/>
            <person name="Zhao R."/>
            <person name="Li G."/>
            <person name="Mu C."/>
            <person name="Tian Q."/>
            <person name="Mei H."/>
            <person name="Zhang T."/>
            <person name="Gao T."/>
            <person name="Zhang H."/>
        </authorList>
    </citation>
    <scope>NUCLEOTIDE SEQUENCE</scope>
    <source>
        <strain evidence="1">K16</strain>
    </source>
</reference>
<proteinExistence type="predicted"/>
<comment type="caution">
    <text evidence="1">The sequence shown here is derived from an EMBL/GenBank/DDBJ whole genome shotgun (WGS) entry which is preliminary data.</text>
</comment>
<reference evidence="1" key="1">
    <citation type="submission" date="2020-06" db="EMBL/GenBank/DDBJ databases">
        <authorList>
            <person name="Li T."/>
            <person name="Hu X."/>
            <person name="Zhang T."/>
            <person name="Song X."/>
            <person name="Zhang H."/>
            <person name="Dai N."/>
            <person name="Sheng W."/>
            <person name="Hou X."/>
            <person name="Wei L."/>
        </authorList>
    </citation>
    <scope>NUCLEOTIDE SEQUENCE</scope>
    <source>
        <strain evidence="1">K16</strain>
        <tissue evidence="1">Leaf</tissue>
    </source>
</reference>
<organism evidence="1 2">
    <name type="scientific">Sesamum angolense</name>
    <dbReference type="NCBI Taxonomy" id="2727404"/>
    <lineage>
        <taxon>Eukaryota</taxon>
        <taxon>Viridiplantae</taxon>
        <taxon>Streptophyta</taxon>
        <taxon>Embryophyta</taxon>
        <taxon>Tracheophyta</taxon>
        <taxon>Spermatophyta</taxon>
        <taxon>Magnoliopsida</taxon>
        <taxon>eudicotyledons</taxon>
        <taxon>Gunneridae</taxon>
        <taxon>Pentapetalae</taxon>
        <taxon>asterids</taxon>
        <taxon>lamiids</taxon>
        <taxon>Lamiales</taxon>
        <taxon>Pedaliaceae</taxon>
        <taxon>Sesamum</taxon>
    </lineage>
</organism>
<evidence type="ECO:0000313" key="1">
    <source>
        <dbReference type="EMBL" id="KAK4381945.1"/>
    </source>
</evidence>
<evidence type="ECO:0000313" key="2">
    <source>
        <dbReference type="Proteomes" id="UP001289374"/>
    </source>
</evidence>
<name>A0AAE1T4Z8_9LAMI</name>
<dbReference type="AlphaFoldDB" id="A0AAE1T4Z8"/>
<dbReference type="PANTHER" id="PTHR37610:SF40">
    <property type="entry name" value="OS01G0909600 PROTEIN"/>
    <property type="match status" value="1"/>
</dbReference>
<dbReference type="Proteomes" id="UP001289374">
    <property type="component" value="Unassembled WGS sequence"/>
</dbReference>
<dbReference type="EMBL" id="JACGWL010000782">
    <property type="protein sequence ID" value="KAK4381945.1"/>
    <property type="molecule type" value="Genomic_DNA"/>
</dbReference>
<dbReference type="PANTHER" id="PTHR37610">
    <property type="entry name" value="CCHC-TYPE DOMAIN-CONTAINING PROTEIN"/>
    <property type="match status" value="1"/>
</dbReference>
<sequence>MEEITQEWSWIRSIVIVLCGKMKLGFIDGTYAIPDKTSNTYETWIRVDSMITSWILNAITKKISKAFLYMKSSRQLLDLEERYGGIKVP</sequence>
<keyword evidence="2" id="KW-1185">Reference proteome</keyword>
<protein>
    <submittedName>
        <fullName evidence="1">Uncharacterized protein</fullName>
    </submittedName>
</protein>